<feature type="compositionally biased region" description="Basic residues" evidence="1">
    <location>
        <begin position="66"/>
        <end position="76"/>
    </location>
</feature>
<organism evidence="2 3">
    <name type="scientific">Trichoglossum hirsutum</name>
    <dbReference type="NCBI Taxonomy" id="265104"/>
    <lineage>
        <taxon>Eukaryota</taxon>
        <taxon>Fungi</taxon>
        <taxon>Dikarya</taxon>
        <taxon>Ascomycota</taxon>
        <taxon>Pezizomycotina</taxon>
        <taxon>Geoglossomycetes</taxon>
        <taxon>Geoglossales</taxon>
        <taxon>Geoglossaceae</taxon>
        <taxon>Trichoglossum</taxon>
    </lineage>
</organism>
<evidence type="ECO:0000313" key="2">
    <source>
        <dbReference type="EMBL" id="KAH0535933.1"/>
    </source>
</evidence>
<feature type="region of interest" description="Disordered" evidence="1">
    <location>
        <begin position="58"/>
        <end position="96"/>
    </location>
</feature>
<dbReference type="EMBL" id="JAGHQM010004459">
    <property type="protein sequence ID" value="KAH0535933.1"/>
    <property type="molecule type" value="Genomic_DNA"/>
</dbReference>
<sequence>MRLNRRTRTMVEAMDEAEAKDEDEDVDMADVVGTMEGSRRVQVQTHYEANAIGATDQGTRKMTAVPRRHIRKKRKNGTPGRALQKLDSHMPRPLWL</sequence>
<protein>
    <submittedName>
        <fullName evidence="2">Uncharacterized protein</fullName>
    </submittedName>
</protein>
<feature type="region of interest" description="Disordered" evidence="1">
    <location>
        <begin position="1"/>
        <end position="24"/>
    </location>
</feature>
<proteinExistence type="predicted"/>
<gene>
    <name evidence="2" type="ORF">GP486_008922</name>
</gene>
<dbReference type="AlphaFoldDB" id="A0A9P8I5X2"/>
<dbReference type="Proteomes" id="UP000750711">
    <property type="component" value="Unassembled WGS sequence"/>
</dbReference>
<feature type="compositionally biased region" description="Acidic residues" evidence="1">
    <location>
        <begin position="13"/>
        <end position="24"/>
    </location>
</feature>
<evidence type="ECO:0000313" key="3">
    <source>
        <dbReference type="Proteomes" id="UP000750711"/>
    </source>
</evidence>
<reference evidence="2" key="1">
    <citation type="submission" date="2021-03" db="EMBL/GenBank/DDBJ databases">
        <title>Comparative genomics and phylogenomic investigation of the class Geoglossomycetes provide insights into ecological specialization and systematics.</title>
        <authorList>
            <person name="Melie T."/>
            <person name="Pirro S."/>
            <person name="Miller A.N."/>
            <person name="Quandt A."/>
        </authorList>
    </citation>
    <scope>NUCLEOTIDE SEQUENCE</scope>
    <source>
        <strain evidence="2">CAQ_001_2017</strain>
    </source>
</reference>
<evidence type="ECO:0000256" key="1">
    <source>
        <dbReference type="SAM" id="MobiDB-lite"/>
    </source>
</evidence>
<comment type="caution">
    <text evidence="2">The sequence shown here is derived from an EMBL/GenBank/DDBJ whole genome shotgun (WGS) entry which is preliminary data.</text>
</comment>
<accession>A0A9P8I5X2</accession>
<keyword evidence="3" id="KW-1185">Reference proteome</keyword>
<name>A0A9P8I5X2_9PEZI</name>